<feature type="transmembrane region" description="Helical" evidence="1">
    <location>
        <begin position="74"/>
        <end position="94"/>
    </location>
</feature>
<evidence type="ECO:0000259" key="2">
    <source>
        <dbReference type="Pfam" id="PF14018"/>
    </source>
</evidence>
<keyword evidence="1" id="KW-0812">Transmembrane</keyword>
<keyword evidence="1" id="KW-1133">Transmembrane helix</keyword>
<organism evidence="3 4">
    <name type="scientific">Vibrio zhugei</name>
    <dbReference type="NCBI Taxonomy" id="2479546"/>
    <lineage>
        <taxon>Bacteria</taxon>
        <taxon>Pseudomonadati</taxon>
        <taxon>Pseudomonadota</taxon>
        <taxon>Gammaproteobacteria</taxon>
        <taxon>Vibrionales</taxon>
        <taxon>Vibrionaceae</taxon>
        <taxon>Vibrio</taxon>
    </lineage>
</organism>
<dbReference type="Proteomes" id="UP001595384">
    <property type="component" value="Unassembled WGS sequence"/>
</dbReference>
<feature type="domain" description="DUF4234" evidence="2">
    <location>
        <begin position="17"/>
        <end position="103"/>
    </location>
</feature>
<protein>
    <submittedName>
        <fullName evidence="3">DUF4234 domain-containing protein</fullName>
    </submittedName>
</protein>
<gene>
    <name evidence="3" type="ORF">ACFODT_17035</name>
</gene>
<feature type="transmembrane region" description="Helical" evidence="1">
    <location>
        <begin position="115"/>
        <end position="134"/>
    </location>
</feature>
<accession>A0ABV7CEB3</accession>
<name>A0ABV7CEB3_9VIBR</name>
<keyword evidence="1" id="KW-0472">Membrane</keyword>
<dbReference type="EMBL" id="JBHRSE010000121">
    <property type="protein sequence ID" value="MFC3025508.1"/>
    <property type="molecule type" value="Genomic_DNA"/>
</dbReference>
<comment type="caution">
    <text evidence="3">The sequence shown here is derived from an EMBL/GenBank/DDBJ whole genome shotgun (WGS) entry which is preliminary data.</text>
</comment>
<evidence type="ECO:0000256" key="1">
    <source>
        <dbReference type="SAM" id="Phobius"/>
    </source>
</evidence>
<dbReference type="RefSeq" id="WP_123014208.1">
    <property type="nucleotide sequence ID" value="NZ_AP024912.1"/>
</dbReference>
<dbReference type="InterPro" id="IPR025328">
    <property type="entry name" value="DUF4234"/>
</dbReference>
<feature type="transmembrane region" description="Helical" evidence="1">
    <location>
        <begin position="47"/>
        <end position="68"/>
    </location>
</feature>
<evidence type="ECO:0000313" key="3">
    <source>
        <dbReference type="EMBL" id="MFC3025508.1"/>
    </source>
</evidence>
<keyword evidence="4" id="KW-1185">Reference proteome</keyword>
<evidence type="ECO:0000313" key="4">
    <source>
        <dbReference type="Proteomes" id="UP001595384"/>
    </source>
</evidence>
<sequence>MSHASDLQKQIDTHTVHIVLLTMCTFGIYPLLYLYRNTKVIENITQYKVASDGLVIGLAACTGLSSVLLTEYNAASSILNLLITVVSGILYLVWSFSARDAIQKYAHGTLNIDDFKINIIWTLLFSFMYVNYSINKLAEYSEPEVNSDESHENDEKMTLEG</sequence>
<feature type="transmembrane region" description="Helical" evidence="1">
    <location>
        <begin position="15"/>
        <end position="35"/>
    </location>
</feature>
<proteinExistence type="predicted"/>
<dbReference type="Pfam" id="PF14018">
    <property type="entry name" value="DUF4234"/>
    <property type="match status" value="1"/>
</dbReference>
<reference evidence="4" key="1">
    <citation type="journal article" date="2019" name="Int. J. Syst. Evol. Microbiol.">
        <title>The Global Catalogue of Microorganisms (GCM) 10K type strain sequencing project: providing services to taxonomists for standard genome sequencing and annotation.</title>
        <authorList>
            <consortium name="The Broad Institute Genomics Platform"/>
            <consortium name="The Broad Institute Genome Sequencing Center for Infectious Disease"/>
            <person name="Wu L."/>
            <person name="Ma J."/>
        </authorList>
    </citation>
    <scope>NUCLEOTIDE SEQUENCE [LARGE SCALE GENOMIC DNA]</scope>
    <source>
        <strain evidence="4">KCTC 62784</strain>
    </source>
</reference>